<organism evidence="2 3">
    <name type="scientific">Colletotrichum lupini</name>
    <dbReference type="NCBI Taxonomy" id="145971"/>
    <lineage>
        <taxon>Eukaryota</taxon>
        <taxon>Fungi</taxon>
        <taxon>Dikarya</taxon>
        <taxon>Ascomycota</taxon>
        <taxon>Pezizomycotina</taxon>
        <taxon>Sordariomycetes</taxon>
        <taxon>Hypocreomycetidae</taxon>
        <taxon>Glomerellales</taxon>
        <taxon>Glomerellaceae</taxon>
        <taxon>Colletotrichum</taxon>
        <taxon>Colletotrichum acutatum species complex</taxon>
    </lineage>
</organism>
<evidence type="ECO:0000259" key="1">
    <source>
        <dbReference type="Pfam" id="PF10469"/>
    </source>
</evidence>
<dbReference type="EMBL" id="CP019476">
    <property type="protein sequence ID" value="UQC82537.1"/>
    <property type="molecule type" value="Genomic_DNA"/>
</dbReference>
<protein>
    <recommendedName>
        <fullName evidence="1">A-kinase anchor protein 7-like phosphoesterase domain-containing protein</fullName>
    </recommendedName>
</protein>
<dbReference type="Pfam" id="PF10469">
    <property type="entry name" value="AKAP7_NLS"/>
    <property type="match status" value="1"/>
</dbReference>
<evidence type="ECO:0000313" key="3">
    <source>
        <dbReference type="Proteomes" id="UP000830671"/>
    </source>
</evidence>
<dbReference type="InterPro" id="IPR043519">
    <property type="entry name" value="NT_sf"/>
</dbReference>
<keyword evidence="3" id="KW-1185">Reference proteome</keyword>
<dbReference type="Proteomes" id="UP000830671">
    <property type="component" value="Chromosome 4"/>
</dbReference>
<dbReference type="GO" id="GO:0006307">
    <property type="term" value="P:DNA alkylation repair"/>
    <property type="evidence" value="ECO:0007669"/>
    <property type="project" value="InterPro"/>
</dbReference>
<dbReference type="KEGG" id="clup:CLUP02_08025"/>
<dbReference type="SUPFAM" id="SSF81301">
    <property type="entry name" value="Nucleotidyltransferase"/>
    <property type="match status" value="1"/>
</dbReference>
<dbReference type="InterPro" id="IPR009210">
    <property type="entry name" value="ASCC1"/>
</dbReference>
<dbReference type="GeneID" id="73342027"/>
<dbReference type="Gene3D" id="3.30.460.40">
    <property type="match status" value="1"/>
</dbReference>
<feature type="domain" description="A-kinase anchor protein 7-like phosphoesterase" evidence="1">
    <location>
        <begin position="3"/>
        <end position="192"/>
    </location>
</feature>
<dbReference type="InterPro" id="IPR019510">
    <property type="entry name" value="AKAP7-like_phosphoesterase"/>
</dbReference>
<accession>A0A9Q8WH32</accession>
<dbReference type="GO" id="GO:0005634">
    <property type="term" value="C:nucleus"/>
    <property type="evidence" value="ECO:0007669"/>
    <property type="project" value="TreeGrafter"/>
</dbReference>
<sequence length="429" mass="47825">MRPTHFLCIPLVTPFSRPQLSASLRAFKSYITSPDNFGITASAVRPLGTLHLTLGVMNLPEAKDLARATEVLQSIKPLLPTKPLKISLHGLGTFPGAVQSHVDILFAHPTCLDHDFDSLCHKIRHVFEDAGVVDKTGFGLSLHATIINARKTPTGGIDATEMIKKYWDYMWMESVPLEKIGICRMGAEKKGDDEEYPLHSLITRAIADGHFTREELDWLSQKSLTDVGTAGLKDTTAALKDLFGKNDIPWVISGGWALILYGEPDRNTPDIDIVVQITMPELRKLLEADGRFVIPADDWWPDDAHLQVYYQSQGKYFDVDMIIAGQKNSVKEVGSIAQFVSTTHGTKELAIPVIRIGPIFISKVYGLASPKRKKHEQDVKDISWLIDNHSDDLVNMPKDLPLDKRQVVVDYLTRFKSASLPKAKELLDL</sequence>
<dbReference type="GO" id="GO:0006355">
    <property type="term" value="P:regulation of DNA-templated transcription"/>
    <property type="evidence" value="ECO:0007669"/>
    <property type="project" value="TreeGrafter"/>
</dbReference>
<name>A0A9Q8WH32_9PEZI</name>
<dbReference type="Gene3D" id="3.90.1140.10">
    <property type="entry name" value="Cyclic phosphodiesterase"/>
    <property type="match status" value="1"/>
</dbReference>
<reference evidence="2" key="1">
    <citation type="journal article" date="2021" name="Mol. Plant Microbe Interact.">
        <title>Complete Genome Sequence of the Plant-Pathogenic Fungus Colletotrichum lupini.</title>
        <authorList>
            <person name="Baroncelli R."/>
            <person name="Pensec F."/>
            <person name="Da Lio D."/>
            <person name="Boufleur T."/>
            <person name="Vicente I."/>
            <person name="Sarrocco S."/>
            <person name="Picot A."/>
            <person name="Baraldi E."/>
            <person name="Sukno S."/>
            <person name="Thon M."/>
            <person name="Le Floch G."/>
        </authorList>
    </citation>
    <scope>NUCLEOTIDE SEQUENCE</scope>
    <source>
        <strain evidence="2">IMI 504893</strain>
    </source>
</reference>
<dbReference type="AlphaFoldDB" id="A0A9Q8WH32"/>
<gene>
    <name evidence="2" type="ORF">CLUP02_08025</name>
</gene>
<dbReference type="RefSeq" id="XP_049144160.1">
    <property type="nucleotide sequence ID" value="XM_049287017.1"/>
</dbReference>
<evidence type="ECO:0000313" key="2">
    <source>
        <dbReference type="EMBL" id="UQC82537.1"/>
    </source>
</evidence>
<dbReference type="PANTHER" id="PTHR13360:SF1">
    <property type="entry name" value="ACTIVATING SIGNAL COINTEGRATOR 1 COMPLEX SUBUNIT 1"/>
    <property type="match status" value="1"/>
</dbReference>
<dbReference type="PANTHER" id="PTHR13360">
    <property type="entry name" value="ACTIVATING SIGNAL COINTEGRATOR 1 COMPLEX SUBUNIT 1"/>
    <property type="match status" value="1"/>
</dbReference>
<dbReference type="SUPFAM" id="SSF55144">
    <property type="entry name" value="LigT-like"/>
    <property type="match status" value="1"/>
</dbReference>
<dbReference type="InterPro" id="IPR019646">
    <property type="entry name" value="Aminoglyc_AdlTrfase"/>
</dbReference>
<dbReference type="InterPro" id="IPR009097">
    <property type="entry name" value="Cyclic_Pdiesterase"/>
</dbReference>
<dbReference type="Pfam" id="PF10706">
    <property type="entry name" value="Aminoglyc_resit"/>
    <property type="match status" value="1"/>
</dbReference>
<proteinExistence type="predicted"/>